<dbReference type="Proteomes" id="UP001516472">
    <property type="component" value="Unassembled WGS sequence"/>
</dbReference>
<gene>
    <name evidence="2" type="ORF">G4177_06095</name>
</gene>
<sequence length="68" mass="7539">MAKLVGVSPEEVRDWPWSDVVHLLAYCEQENEEMKARLPAPGASAPSSRGPASVRTTTVYRFGPKPKR</sequence>
<proteinExistence type="predicted"/>
<reference evidence="2 3" key="1">
    <citation type="submission" date="2020-02" db="EMBL/GenBank/DDBJ databases">
        <authorList>
            <person name="Babadi Z.K."/>
            <person name="Risdian C."/>
            <person name="Ebrahimipour G.H."/>
            <person name="Wink J."/>
        </authorList>
    </citation>
    <scope>NUCLEOTIDE SEQUENCE [LARGE SCALE GENOMIC DNA]</scope>
    <source>
        <strain evidence="2 3">ZKHCc1 1396</strain>
    </source>
</reference>
<evidence type="ECO:0000256" key="1">
    <source>
        <dbReference type="SAM" id="MobiDB-lite"/>
    </source>
</evidence>
<name>A0ABR9PIL3_9BACT</name>
<comment type="caution">
    <text evidence="2">The sequence shown here is derived from an EMBL/GenBank/DDBJ whole genome shotgun (WGS) entry which is preliminary data.</text>
</comment>
<feature type="region of interest" description="Disordered" evidence="1">
    <location>
        <begin position="34"/>
        <end position="68"/>
    </location>
</feature>
<feature type="compositionally biased region" description="Low complexity" evidence="1">
    <location>
        <begin position="39"/>
        <end position="53"/>
    </location>
</feature>
<evidence type="ECO:0000313" key="3">
    <source>
        <dbReference type="Proteomes" id="UP001516472"/>
    </source>
</evidence>
<dbReference type="RefSeq" id="WP_193347107.1">
    <property type="nucleotide sequence ID" value="NZ_CBCSIP010000405.1"/>
</dbReference>
<dbReference type="EMBL" id="JAAIYO010000001">
    <property type="protein sequence ID" value="MBE4747749.1"/>
    <property type="molecule type" value="Genomic_DNA"/>
</dbReference>
<evidence type="ECO:0000313" key="2">
    <source>
        <dbReference type="EMBL" id="MBE4747749.1"/>
    </source>
</evidence>
<accession>A0ABR9PIL3</accession>
<keyword evidence="3" id="KW-1185">Reference proteome</keyword>
<organism evidence="2 3">
    <name type="scientific">Corallococcus soli</name>
    <dbReference type="NCBI Taxonomy" id="2710757"/>
    <lineage>
        <taxon>Bacteria</taxon>
        <taxon>Pseudomonadati</taxon>
        <taxon>Myxococcota</taxon>
        <taxon>Myxococcia</taxon>
        <taxon>Myxococcales</taxon>
        <taxon>Cystobacterineae</taxon>
        <taxon>Myxococcaceae</taxon>
        <taxon>Corallococcus</taxon>
    </lineage>
</organism>
<protein>
    <submittedName>
        <fullName evidence="2">Uncharacterized protein</fullName>
    </submittedName>
</protein>